<evidence type="ECO:0000256" key="3">
    <source>
        <dbReference type="ARBA" id="ARBA00022860"/>
    </source>
</evidence>
<dbReference type="PANTHER" id="PTHR22706:SF1">
    <property type="entry name" value="ASSEMBLY FACTOR FOR SPINDLE MICROTUBULES"/>
    <property type="match status" value="1"/>
</dbReference>
<dbReference type="eggNOG" id="KOG0165">
    <property type="taxonomic scope" value="Eukaryota"/>
</dbReference>
<evidence type="ECO:0000256" key="1">
    <source>
        <dbReference type="ARBA" id="ARBA00004496"/>
    </source>
</evidence>
<evidence type="ECO:0000313" key="7">
    <source>
        <dbReference type="Proteomes" id="UP000002058"/>
    </source>
</evidence>
<dbReference type="Proteomes" id="UP000002058">
    <property type="component" value="Unassembled WGS sequence"/>
</dbReference>
<dbReference type="GO" id="GO:0007051">
    <property type="term" value="P:spindle organization"/>
    <property type="evidence" value="ECO:0007669"/>
    <property type="project" value="TreeGrafter"/>
</dbReference>
<dbReference type="InterPro" id="IPR001715">
    <property type="entry name" value="CH_dom"/>
</dbReference>
<evidence type="ECO:0000313" key="6">
    <source>
        <dbReference type="EMBL" id="EEP81784.1"/>
    </source>
</evidence>
<feature type="domain" description="Calponin-homology (CH)" evidence="5">
    <location>
        <begin position="457"/>
        <end position="593"/>
    </location>
</feature>
<dbReference type="InterPro" id="IPR051185">
    <property type="entry name" value="ASPM"/>
</dbReference>
<dbReference type="AlphaFoldDB" id="C4JVQ7"/>
<gene>
    <name evidence="6" type="ORF">UREG_06649</name>
</gene>
<dbReference type="PROSITE" id="PS50021">
    <property type="entry name" value="CH"/>
    <property type="match status" value="1"/>
</dbReference>
<dbReference type="EMBL" id="CH476618">
    <property type="protein sequence ID" value="EEP81784.1"/>
    <property type="molecule type" value="Genomic_DNA"/>
</dbReference>
<dbReference type="HOGENOM" id="CLU_005445_0_0_1"/>
<dbReference type="RefSeq" id="XP_002583682.1">
    <property type="nucleotide sequence ID" value="XM_002583636.1"/>
</dbReference>
<keyword evidence="7" id="KW-1185">Reference proteome</keyword>
<dbReference type="STRING" id="336963.C4JVQ7"/>
<dbReference type="PROSITE" id="PS50096">
    <property type="entry name" value="IQ"/>
    <property type="match status" value="1"/>
</dbReference>
<accession>C4JVQ7</accession>
<dbReference type="OrthoDB" id="76388at2759"/>
<keyword evidence="3" id="KW-0112">Calmodulin-binding</keyword>
<dbReference type="OMA" id="FAICTIN"/>
<sequence>MPTMFMSLFSPLKTDLIQENEMDSFEARIAKKRSQAKKPATTPQRAPLHQPAHIAQETAIKYDVAGSNTGKENVPPGILAGTDIKQKTETCPAALPDLKPVPVKDIRESPVSIGEEGTKPQHRAAAQGKSLVLRESCPNSPRTRVRNGAFNKAGLRLSTGVTQEPNAFKNVKKTTRGQAKLPGKSPLAQPTKRMAPLKLAAPRISDLDISKKYPILDEDIPNPFMYEENWLAHQEIVITQLVNSLFNSAHQVASAGNPQDLRLEFLDQYQDAYFSLLYKRVKASMLYGALRVPKDILNRGNRLRDDVGMRRKFLNLWLNNYDLTALTAAAETVIGRRMSKPDDSQVPSRPLHGKALRRSLEEYLDMFLIKNEDSSSATRNVKYNGEDGAEGSPYCQTLLRSIMIILLLDKTRIAPGSSLPRCLFIPSSEYKSSAAVLRALGHLLLPTIGDIMRPLSHLDCQVVYEQNRLHEHEYRIKNLAVDLRDGIILTRLVELLLLQKESQDLESTVSLEMPADQTLPLSQGMNEWPLSQHLKIPCPSRATKLFNVQIALGALSEVRGIGTIVKDIRPEDIVDGYREKTIALLWGLVGTWGLPGLLDWGDLKREITRLRSKNKGPTQCEHTDQSATGNQEDSVDEYEGGVFLLREWASCLARLKGVHLENMTTSFANGKIFESIVDEYEPFILLGNRKELNTAQSQTRKRSLAQRLKNLGCSSQFASLVAPSGSSAAHIFDQDFTVGALAFLCSRLLSASKRARAAVAIQSAWRRVLEKRRN</sequence>
<dbReference type="GeneID" id="8444056"/>
<dbReference type="SUPFAM" id="SSF47576">
    <property type="entry name" value="Calponin-homology domain, CH-domain"/>
    <property type="match status" value="1"/>
</dbReference>
<dbReference type="VEuPathDB" id="FungiDB:UREG_06649"/>
<dbReference type="InterPro" id="IPR036872">
    <property type="entry name" value="CH_dom_sf"/>
</dbReference>
<protein>
    <recommendedName>
        <fullName evidence="5">Calponin-homology (CH) domain-containing protein</fullName>
    </recommendedName>
</protein>
<evidence type="ECO:0000256" key="2">
    <source>
        <dbReference type="ARBA" id="ARBA00022490"/>
    </source>
</evidence>
<proteinExistence type="predicted"/>
<dbReference type="Gene3D" id="1.10.418.10">
    <property type="entry name" value="Calponin-like domain"/>
    <property type="match status" value="1"/>
</dbReference>
<reference evidence="7" key="1">
    <citation type="journal article" date="2009" name="Genome Res.">
        <title>Comparative genomic analyses of the human fungal pathogens Coccidioides and their relatives.</title>
        <authorList>
            <person name="Sharpton T.J."/>
            <person name="Stajich J.E."/>
            <person name="Rounsley S.D."/>
            <person name="Gardner M.J."/>
            <person name="Wortman J.R."/>
            <person name="Jordar V.S."/>
            <person name="Maiti R."/>
            <person name="Kodira C.D."/>
            <person name="Neafsey D.E."/>
            <person name="Zeng Q."/>
            <person name="Hung C.-Y."/>
            <person name="McMahan C."/>
            <person name="Muszewska A."/>
            <person name="Grynberg M."/>
            <person name="Mandel M.A."/>
            <person name="Kellner E.M."/>
            <person name="Barker B.M."/>
            <person name="Galgiani J.N."/>
            <person name="Orbach M.J."/>
            <person name="Kirkland T.N."/>
            <person name="Cole G.T."/>
            <person name="Henn M.R."/>
            <person name="Birren B.W."/>
            <person name="Taylor J.W."/>
        </authorList>
    </citation>
    <scope>NUCLEOTIDE SEQUENCE [LARGE SCALE GENOMIC DNA]</scope>
    <source>
        <strain evidence="7">UAMH 1704</strain>
    </source>
</reference>
<evidence type="ECO:0000256" key="4">
    <source>
        <dbReference type="SAM" id="MobiDB-lite"/>
    </source>
</evidence>
<feature type="region of interest" description="Disordered" evidence="4">
    <location>
        <begin position="613"/>
        <end position="633"/>
    </location>
</feature>
<dbReference type="GO" id="GO:0005516">
    <property type="term" value="F:calmodulin binding"/>
    <property type="evidence" value="ECO:0007669"/>
    <property type="project" value="UniProtKB-KW"/>
</dbReference>
<comment type="subcellular location">
    <subcellularLocation>
        <location evidence="1">Cytoplasm</location>
    </subcellularLocation>
</comment>
<dbReference type="GO" id="GO:0000278">
    <property type="term" value="P:mitotic cell cycle"/>
    <property type="evidence" value="ECO:0007669"/>
    <property type="project" value="TreeGrafter"/>
</dbReference>
<dbReference type="KEGG" id="ure:UREG_06649"/>
<name>C4JVQ7_UNCRE</name>
<keyword evidence="2" id="KW-0963">Cytoplasm</keyword>
<dbReference type="InParanoid" id="C4JVQ7"/>
<dbReference type="GO" id="GO:0051295">
    <property type="term" value="P:establishment of meiotic spindle localization"/>
    <property type="evidence" value="ECO:0007669"/>
    <property type="project" value="TreeGrafter"/>
</dbReference>
<dbReference type="GO" id="GO:0005737">
    <property type="term" value="C:cytoplasm"/>
    <property type="evidence" value="ECO:0007669"/>
    <property type="project" value="UniProtKB-SubCell"/>
</dbReference>
<dbReference type="GO" id="GO:0000922">
    <property type="term" value="C:spindle pole"/>
    <property type="evidence" value="ECO:0007669"/>
    <property type="project" value="TreeGrafter"/>
</dbReference>
<dbReference type="PANTHER" id="PTHR22706">
    <property type="entry name" value="ASSEMBLY FACTOR FOR SPINDLE MICROTUBULES"/>
    <property type="match status" value="1"/>
</dbReference>
<evidence type="ECO:0000259" key="5">
    <source>
        <dbReference type="PROSITE" id="PS50021"/>
    </source>
</evidence>
<organism evidence="6 7">
    <name type="scientific">Uncinocarpus reesii (strain UAMH 1704)</name>
    <dbReference type="NCBI Taxonomy" id="336963"/>
    <lineage>
        <taxon>Eukaryota</taxon>
        <taxon>Fungi</taxon>
        <taxon>Dikarya</taxon>
        <taxon>Ascomycota</taxon>
        <taxon>Pezizomycotina</taxon>
        <taxon>Eurotiomycetes</taxon>
        <taxon>Eurotiomycetidae</taxon>
        <taxon>Onygenales</taxon>
        <taxon>Onygenaceae</taxon>
        <taxon>Uncinocarpus</taxon>
    </lineage>
</organism>